<keyword evidence="6" id="KW-0564">Palmitate</keyword>
<keyword evidence="5" id="KW-0472">Membrane</keyword>
<comment type="subcellular location">
    <subcellularLocation>
        <location evidence="1">Cell membrane</location>
        <topology evidence="1">Lipid-anchor</topology>
    </subcellularLocation>
</comment>
<dbReference type="PANTHER" id="PTHR17601:SF3">
    <property type="entry name" value="RAFTLIN"/>
    <property type="match status" value="1"/>
</dbReference>
<comment type="caution">
    <text evidence="9">The sequence shown here is derived from an EMBL/GenBank/DDBJ whole genome shotgun (WGS) entry which is preliminary data.</text>
</comment>
<gene>
    <name evidence="9" type="ORF">U0070_021034</name>
</gene>
<comment type="similarity">
    <text evidence="2">Belongs to the raftlin family.</text>
</comment>
<dbReference type="AlphaFoldDB" id="A0AAW0HQV4"/>
<evidence type="ECO:0000313" key="10">
    <source>
        <dbReference type="Proteomes" id="UP001488838"/>
    </source>
</evidence>
<evidence type="ECO:0000256" key="5">
    <source>
        <dbReference type="ARBA" id="ARBA00023136"/>
    </source>
</evidence>
<feature type="compositionally biased region" description="Basic residues" evidence="8">
    <location>
        <begin position="42"/>
        <end position="51"/>
    </location>
</feature>
<name>A0AAW0HQV4_MYOGA</name>
<proteinExistence type="inferred from homology"/>
<evidence type="ECO:0000256" key="7">
    <source>
        <dbReference type="ARBA" id="ARBA00023288"/>
    </source>
</evidence>
<feature type="compositionally biased region" description="Basic and acidic residues" evidence="8">
    <location>
        <begin position="52"/>
        <end position="70"/>
    </location>
</feature>
<organism evidence="9 10">
    <name type="scientific">Myodes glareolus</name>
    <name type="common">Bank vole</name>
    <name type="synonym">Clethrionomys glareolus</name>
    <dbReference type="NCBI Taxonomy" id="447135"/>
    <lineage>
        <taxon>Eukaryota</taxon>
        <taxon>Metazoa</taxon>
        <taxon>Chordata</taxon>
        <taxon>Craniata</taxon>
        <taxon>Vertebrata</taxon>
        <taxon>Euteleostomi</taxon>
        <taxon>Mammalia</taxon>
        <taxon>Eutheria</taxon>
        <taxon>Euarchontoglires</taxon>
        <taxon>Glires</taxon>
        <taxon>Rodentia</taxon>
        <taxon>Myomorpha</taxon>
        <taxon>Muroidea</taxon>
        <taxon>Cricetidae</taxon>
        <taxon>Arvicolinae</taxon>
        <taxon>Myodes</taxon>
    </lineage>
</organism>
<evidence type="ECO:0000256" key="1">
    <source>
        <dbReference type="ARBA" id="ARBA00004193"/>
    </source>
</evidence>
<dbReference type="Pfam" id="PF15250">
    <property type="entry name" value="Raftlin"/>
    <property type="match status" value="1"/>
</dbReference>
<reference evidence="9 10" key="1">
    <citation type="journal article" date="2023" name="bioRxiv">
        <title>Conserved and derived expression patterns and positive selection on dental genes reveal complex evolutionary context of ever-growing rodent molars.</title>
        <authorList>
            <person name="Calamari Z.T."/>
            <person name="Song A."/>
            <person name="Cohen E."/>
            <person name="Akter M."/>
            <person name="Roy R.D."/>
            <person name="Hallikas O."/>
            <person name="Christensen M.M."/>
            <person name="Li P."/>
            <person name="Marangoni P."/>
            <person name="Jernvall J."/>
            <person name="Klein O.D."/>
        </authorList>
    </citation>
    <scope>NUCLEOTIDE SEQUENCE [LARGE SCALE GENOMIC DNA]</scope>
    <source>
        <tissue evidence="9">Muscle</tissue>
    </source>
</reference>
<dbReference type="Proteomes" id="UP001488838">
    <property type="component" value="Unassembled WGS sequence"/>
</dbReference>
<evidence type="ECO:0000256" key="3">
    <source>
        <dbReference type="ARBA" id="ARBA00022475"/>
    </source>
</evidence>
<feature type="compositionally biased region" description="Basic and acidic residues" evidence="8">
    <location>
        <begin position="106"/>
        <end position="122"/>
    </location>
</feature>
<accession>A0AAW0HQV4</accession>
<sequence length="134" mass="15208">MREGNVSTKQIVFLQRPCLPQKTKKRESKFQWRFSREENHSRQTRKTKGKRSTRDKQQAEENEKNLEDQFPKAGDVGNCVLGTQQWGRASEERQGLRAVQNGPAGHNRDSVATRHSNPRVEAELAAGPTPAEAN</sequence>
<evidence type="ECO:0000313" key="9">
    <source>
        <dbReference type="EMBL" id="KAK7804525.1"/>
    </source>
</evidence>
<dbReference type="GO" id="GO:0005886">
    <property type="term" value="C:plasma membrane"/>
    <property type="evidence" value="ECO:0007669"/>
    <property type="project" value="UniProtKB-SubCell"/>
</dbReference>
<evidence type="ECO:0000256" key="2">
    <source>
        <dbReference type="ARBA" id="ARBA00006390"/>
    </source>
</evidence>
<keyword evidence="10" id="KW-1185">Reference proteome</keyword>
<keyword evidence="3" id="KW-1003">Cell membrane</keyword>
<dbReference type="PANTHER" id="PTHR17601">
    <property type="entry name" value="RAFTLIN-RELATED"/>
    <property type="match status" value="1"/>
</dbReference>
<keyword evidence="4" id="KW-0519">Myristate</keyword>
<protein>
    <submittedName>
        <fullName evidence="9">Uncharacterized protein</fullName>
    </submittedName>
</protein>
<evidence type="ECO:0000256" key="8">
    <source>
        <dbReference type="SAM" id="MobiDB-lite"/>
    </source>
</evidence>
<feature type="region of interest" description="Disordered" evidence="8">
    <location>
        <begin position="17"/>
        <end position="134"/>
    </location>
</feature>
<dbReference type="InterPro" id="IPR028169">
    <property type="entry name" value="Raftlin"/>
</dbReference>
<evidence type="ECO:0000256" key="4">
    <source>
        <dbReference type="ARBA" id="ARBA00022707"/>
    </source>
</evidence>
<dbReference type="EMBL" id="JBBHLL010000374">
    <property type="protein sequence ID" value="KAK7804525.1"/>
    <property type="molecule type" value="Genomic_DNA"/>
</dbReference>
<feature type="compositionally biased region" description="Basic and acidic residues" evidence="8">
    <location>
        <begin position="28"/>
        <end position="41"/>
    </location>
</feature>
<evidence type="ECO:0000256" key="6">
    <source>
        <dbReference type="ARBA" id="ARBA00023139"/>
    </source>
</evidence>
<keyword evidence="7" id="KW-0449">Lipoprotein</keyword>